<proteinExistence type="predicted"/>
<keyword evidence="1" id="KW-0732">Signal</keyword>
<feature type="chain" id="PRO_5046057705" evidence="1">
    <location>
        <begin position="19"/>
        <end position="122"/>
    </location>
</feature>
<reference evidence="2 3" key="1">
    <citation type="submission" date="2018-08" db="EMBL/GenBank/DDBJ databases">
        <title>Genomic taxonomy of the Vibrionaceae family.</title>
        <authorList>
            <person name="Gomez-Gil B."/>
            <person name="Tanaka M."/>
            <person name="Sawabe T."/>
            <person name="Enciso-Ibarra K."/>
        </authorList>
    </citation>
    <scope>NUCLEOTIDE SEQUENCE [LARGE SCALE GENOMIC DNA]</scope>
    <source>
        <strain evidence="2 3">CAIM 1831</strain>
    </source>
</reference>
<evidence type="ECO:0000313" key="2">
    <source>
        <dbReference type="EMBL" id="AXY02472.1"/>
    </source>
</evidence>
<gene>
    <name evidence="2" type="ORF">D1115_15520</name>
</gene>
<keyword evidence="3" id="KW-1185">Reference proteome</keyword>
<name>A0ABM6YX97_9VIBR</name>
<dbReference type="EMBL" id="CP032094">
    <property type="protein sequence ID" value="AXY02472.1"/>
    <property type="molecule type" value="Genomic_DNA"/>
</dbReference>
<dbReference type="Proteomes" id="UP000262832">
    <property type="component" value="Chromosome II"/>
</dbReference>
<organism evidence="2 3">
    <name type="scientific">Vibrio alfacsensis</name>
    <dbReference type="NCBI Taxonomy" id="1074311"/>
    <lineage>
        <taxon>Bacteria</taxon>
        <taxon>Pseudomonadati</taxon>
        <taxon>Pseudomonadota</taxon>
        <taxon>Gammaproteobacteria</taxon>
        <taxon>Vibrionales</taxon>
        <taxon>Vibrionaceae</taxon>
        <taxon>Vibrio</taxon>
    </lineage>
</organism>
<sequence>MKKAILLLATLVSTNAFAFDAFKTRFSYIDDLAEVVYFQDGSNARITLDLSYYDGRQNPYESYENLYGNDVIVFKDGDNLRMCLAGGEYELQSLIKLDESKVELLPNATRDSLIKYDECRYI</sequence>
<protein>
    <submittedName>
        <fullName evidence="2">Uncharacterized protein</fullName>
    </submittedName>
</protein>
<evidence type="ECO:0000313" key="3">
    <source>
        <dbReference type="Proteomes" id="UP000262832"/>
    </source>
</evidence>
<evidence type="ECO:0000256" key="1">
    <source>
        <dbReference type="SAM" id="SignalP"/>
    </source>
</evidence>
<feature type="signal peptide" evidence="1">
    <location>
        <begin position="1"/>
        <end position="18"/>
    </location>
</feature>
<dbReference type="RefSeq" id="WP_128812387.1">
    <property type="nucleotide sequence ID" value="NZ_AP019850.1"/>
</dbReference>
<accession>A0ABM6YX97</accession>